<feature type="region of interest" description="Disordered" evidence="5">
    <location>
        <begin position="17"/>
        <end position="38"/>
    </location>
</feature>
<dbReference type="CDD" id="cd16025">
    <property type="entry name" value="PAS_like"/>
    <property type="match status" value="1"/>
</dbReference>
<dbReference type="FunFam" id="3.40.720.10:FF:000047">
    <property type="entry name" value="Arylsulfatase"/>
    <property type="match status" value="1"/>
</dbReference>
<reference evidence="7" key="1">
    <citation type="submission" date="2022-08" db="EMBL/GenBank/DDBJ databases">
        <title>Genomic Encyclopedia of Type Strains, Phase V (KMG-V): Genome sequencing to study the core and pangenomes of soil and plant-associated prokaryotes.</title>
        <authorList>
            <person name="Whitman W."/>
        </authorList>
    </citation>
    <scope>NUCLEOTIDE SEQUENCE</scope>
    <source>
        <strain evidence="7">SP3049</strain>
    </source>
</reference>
<comment type="caution">
    <text evidence="7">The sequence shown here is derived from an EMBL/GenBank/DDBJ whole genome shotgun (WGS) entry which is preliminary data.</text>
</comment>
<evidence type="ECO:0000256" key="2">
    <source>
        <dbReference type="ARBA" id="ARBA00022723"/>
    </source>
</evidence>
<dbReference type="InterPro" id="IPR024607">
    <property type="entry name" value="Sulfatase_CS"/>
</dbReference>
<dbReference type="PANTHER" id="PTHR42693:SF53">
    <property type="entry name" value="ENDO-4-O-SULFATASE"/>
    <property type="match status" value="1"/>
</dbReference>
<keyword evidence="4" id="KW-0106">Calcium</keyword>
<dbReference type="RefSeq" id="WP_259108136.1">
    <property type="nucleotide sequence ID" value="NZ_JANUAE010000012.1"/>
</dbReference>
<evidence type="ECO:0000313" key="7">
    <source>
        <dbReference type="EMBL" id="MCS3711301.1"/>
    </source>
</evidence>
<evidence type="ECO:0000256" key="3">
    <source>
        <dbReference type="ARBA" id="ARBA00022801"/>
    </source>
</evidence>
<dbReference type="Gene3D" id="3.40.720.10">
    <property type="entry name" value="Alkaline Phosphatase, subunit A"/>
    <property type="match status" value="1"/>
</dbReference>
<dbReference type="InterPro" id="IPR017850">
    <property type="entry name" value="Alkaline_phosphatase_core_sf"/>
</dbReference>
<dbReference type="AlphaFoldDB" id="A0A9X2Q4V3"/>
<dbReference type="Gene3D" id="3.30.1120.10">
    <property type="match status" value="1"/>
</dbReference>
<gene>
    <name evidence="7" type="ORF">GGP61_002934</name>
</gene>
<comment type="similarity">
    <text evidence="1">Belongs to the sulfatase family.</text>
</comment>
<evidence type="ECO:0000259" key="6">
    <source>
        <dbReference type="Pfam" id="PF00884"/>
    </source>
</evidence>
<dbReference type="GO" id="GO:0046872">
    <property type="term" value="F:metal ion binding"/>
    <property type="evidence" value="ECO:0007669"/>
    <property type="project" value="UniProtKB-KW"/>
</dbReference>
<name>A0A9X2Q4V3_9BACT</name>
<dbReference type="GO" id="GO:0004065">
    <property type="term" value="F:arylsulfatase activity"/>
    <property type="evidence" value="ECO:0007669"/>
    <property type="project" value="UniProtKB-EC"/>
</dbReference>
<organism evidence="7 8">
    <name type="scientific">Salinibacter ruber</name>
    <dbReference type="NCBI Taxonomy" id="146919"/>
    <lineage>
        <taxon>Bacteria</taxon>
        <taxon>Pseudomonadati</taxon>
        <taxon>Rhodothermota</taxon>
        <taxon>Rhodothermia</taxon>
        <taxon>Rhodothermales</taxon>
        <taxon>Salinibacteraceae</taxon>
        <taxon>Salinibacter</taxon>
    </lineage>
</organism>
<evidence type="ECO:0000256" key="4">
    <source>
        <dbReference type="ARBA" id="ARBA00022837"/>
    </source>
</evidence>
<keyword evidence="3 7" id="KW-0378">Hydrolase</keyword>
<dbReference type="Proteomes" id="UP001155057">
    <property type="component" value="Unassembled WGS sequence"/>
</dbReference>
<dbReference type="EMBL" id="JANUAE010000012">
    <property type="protein sequence ID" value="MCS3711301.1"/>
    <property type="molecule type" value="Genomic_DNA"/>
</dbReference>
<keyword evidence="2" id="KW-0479">Metal-binding</keyword>
<sequence length="542" mass="61268">MDRRSFLQTTALGSLGAAALDPSDLPSGAEPNTPDNRPNVLVILADDMGFSDLGCYGSTVDTPNIDRLAEEGMRFSQMYNAARCTPTRGSLMTGLHPHQAGMGHMRADLEISAYRGHLNNQCVTMAEVLKDAGYNTLMSGKWHLGKEHAHWPNARGFDVYSGLLDGASDYFNPPPNRTLVRKNAPFAPKSIAHFESEENILSDFYMTDFFTDEAIDQLRQQGGGKEPFFQYLAYTAPHWPLQARAEDIEKYRGQFMEGWDQIRHRRYERLVDAGLIDEAWALPERDDRVLPWRDTDNKERWDLKMAAYAAQIDRMDQGIGRVLDTLEEMGERKNTLVLFLADNGAAAVRLRGDDARPGSPESYMSYHRPWAHVSDTPFRRYKIWTHEGGISTPFVANWPGEIDPGSLSHEASHVIDIMPTVLDATGASYPDTYDGRDILPVEGKSLLPVLAGGDREGHEALYWTHTDNHAIQRGRWKLVSPDGRETWQLYDMKNDRTETTDLADERPALVTDLAEQHQAWSDRVGVLSWSEYRKRRQAIRSN</sequence>
<dbReference type="PANTHER" id="PTHR42693">
    <property type="entry name" value="ARYLSULFATASE FAMILY MEMBER"/>
    <property type="match status" value="1"/>
</dbReference>
<evidence type="ECO:0000313" key="8">
    <source>
        <dbReference type="Proteomes" id="UP001155057"/>
    </source>
</evidence>
<feature type="domain" description="Sulfatase N-terminal" evidence="6">
    <location>
        <begin position="38"/>
        <end position="427"/>
    </location>
</feature>
<dbReference type="PROSITE" id="PS00149">
    <property type="entry name" value="SULFATASE_2"/>
    <property type="match status" value="1"/>
</dbReference>
<evidence type="ECO:0000256" key="5">
    <source>
        <dbReference type="SAM" id="MobiDB-lite"/>
    </source>
</evidence>
<dbReference type="SUPFAM" id="SSF53649">
    <property type="entry name" value="Alkaline phosphatase-like"/>
    <property type="match status" value="1"/>
</dbReference>
<accession>A0A9X2Q4V3</accession>
<dbReference type="InterPro" id="IPR050738">
    <property type="entry name" value="Sulfatase"/>
</dbReference>
<dbReference type="Pfam" id="PF00884">
    <property type="entry name" value="Sulfatase"/>
    <property type="match status" value="1"/>
</dbReference>
<dbReference type="EC" id="3.1.6.1" evidence="7"/>
<dbReference type="InterPro" id="IPR000917">
    <property type="entry name" value="Sulfatase_N"/>
</dbReference>
<evidence type="ECO:0000256" key="1">
    <source>
        <dbReference type="ARBA" id="ARBA00008779"/>
    </source>
</evidence>
<proteinExistence type="inferred from homology"/>
<protein>
    <submittedName>
        <fullName evidence="7">Arylsulfatase</fullName>
        <ecNumber evidence="7">3.1.6.1</ecNumber>
    </submittedName>
</protein>